<protein>
    <recommendedName>
        <fullName evidence="1">Mutator-like transposase domain-containing protein</fullName>
    </recommendedName>
</protein>
<dbReference type="Pfam" id="PF20700">
    <property type="entry name" value="Mutator"/>
    <property type="match status" value="1"/>
</dbReference>
<dbReference type="AlphaFoldDB" id="A0A147BCE2"/>
<feature type="non-terminal residue" evidence="2">
    <location>
        <position position="1"/>
    </location>
</feature>
<reference evidence="2" key="1">
    <citation type="journal article" date="2018" name="PLoS Negl. Trop. Dis.">
        <title>Sialome diversity of ticks revealed by RNAseq of single tick salivary glands.</title>
        <authorList>
            <person name="Perner J."/>
            <person name="Kropackova S."/>
            <person name="Kopacek P."/>
            <person name="Ribeiro J.M."/>
        </authorList>
    </citation>
    <scope>NUCLEOTIDE SEQUENCE</scope>
    <source>
        <strain evidence="2">Siblings of single egg batch collected in Ceske Budejovice</strain>
        <tissue evidence="2">Salivary glands</tissue>
    </source>
</reference>
<dbReference type="PANTHER" id="PTHR33309">
    <property type="entry name" value="KERATIN, ULTRA HIGH-SULFUR MATRIX PROTEIN-LIKE"/>
    <property type="match status" value="1"/>
</dbReference>
<feature type="domain" description="Mutator-like transposase" evidence="1">
    <location>
        <begin position="2"/>
        <end position="320"/>
    </location>
</feature>
<dbReference type="InterPro" id="IPR049012">
    <property type="entry name" value="Mutator_transp_dom"/>
</dbReference>
<organism evidence="2">
    <name type="scientific">Ixodes ricinus</name>
    <name type="common">Common tick</name>
    <name type="synonym">Acarus ricinus</name>
    <dbReference type="NCBI Taxonomy" id="34613"/>
    <lineage>
        <taxon>Eukaryota</taxon>
        <taxon>Metazoa</taxon>
        <taxon>Ecdysozoa</taxon>
        <taxon>Arthropoda</taxon>
        <taxon>Chelicerata</taxon>
        <taxon>Arachnida</taxon>
        <taxon>Acari</taxon>
        <taxon>Parasitiformes</taxon>
        <taxon>Ixodida</taxon>
        <taxon>Ixodoidea</taxon>
        <taxon>Ixodidae</taxon>
        <taxon>Ixodinae</taxon>
        <taxon>Ixodes</taxon>
    </lineage>
</organism>
<evidence type="ECO:0000259" key="1">
    <source>
        <dbReference type="Pfam" id="PF20700"/>
    </source>
</evidence>
<proteinExistence type="predicted"/>
<dbReference type="PANTHER" id="PTHR33309:SF3">
    <property type="entry name" value="CCHC-TYPE DOMAIN-CONTAINING PROTEIN"/>
    <property type="match status" value="1"/>
</dbReference>
<accession>A0A147BCE2</accession>
<sequence>VCGACGDIVTTPQSATVGETRQSELAARLCVVGKDCGISFTKLKNLFGGMNAPSPMHLKTYQNTAEKVHEVSMAAARDVMQEAAIAVRGAQMSEDGEDHVNNADDLLDVCVSYDGTWQKRGHTSNFGVGAAIEVNTGLVLDFSVHSKYCHGCNLGPKEGAEGYQTWMESHNDVCQKNFGGSSNALEVAAAGVIFSRSLELHKLQYVTMLSDGDIKAYTHVAGLGVYDKDIQKEDCVNHVAKRMYSGMEKLKKSKKGLGGKGKLTNVMMRKLTNYYATALKDNAPDVTKMQKGVYASLLHSYSTDEAPRHVACPSGEDSWCHYNCHNALVAAGKPSVPRPHRPAFTRDIAKELVPIYNRLSDRSLLQRCCRMKTQNANESFNALIWKRCPKTEFASLRTVETAVAMAVLEYSLGPKGFERILKKMGICPGNHHEERTRKATQQKTLKAKVKALDTSKAAQKRRKIKAIANEQKRIEEEGPTYGAGEL</sequence>
<evidence type="ECO:0000313" key="2">
    <source>
        <dbReference type="EMBL" id="JAR88447.1"/>
    </source>
</evidence>
<name>A0A147BCE2_IXORI</name>
<dbReference type="EMBL" id="GEGO01006957">
    <property type="protein sequence ID" value="JAR88447.1"/>
    <property type="molecule type" value="Transcribed_RNA"/>
</dbReference>